<dbReference type="OrthoDB" id="5458501at2"/>
<gene>
    <name evidence="2" type="ORF">F8A88_07055</name>
</gene>
<comment type="caution">
    <text evidence="2">The sequence shown here is derived from an EMBL/GenBank/DDBJ whole genome shotgun (WGS) entry which is preliminary data.</text>
</comment>
<evidence type="ECO:0000313" key="2">
    <source>
        <dbReference type="EMBL" id="KAB1442209.1"/>
    </source>
</evidence>
<protein>
    <submittedName>
        <fullName evidence="2">Uncharacterized protein</fullName>
    </submittedName>
</protein>
<keyword evidence="1" id="KW-1133">Transmembrane helix</keyword>
<proteinExistence type="predicted"/>
<dbReference type="AlphaFoldDB" id="A0A6N6N2G9"/>
<keyword evidence="1" id="KW-0472">Membrane</keyword>
<keyword evidence="1" id="KW-0812">Transmembrane</keyword>
<evidence type="ECO:0000313" key="3">
    <source>
        <dbReference type="Proteomes" id="UP000438699"/>
    </source>
</evidence>
<keyword evidence="3" id="KW-1185">Reference proteome</keyword>
<reference evidence="2 3" key="1">
    <citation type="journal article" date="2017" name="Int. J. Syst. Evol. Microbiol.">
        <title>Desulfovibrio senegalensis sp. nov., a mesophilic sulfate reducer isolated from marine sediment.</title>
        <authorList>
            <person name="Thioye A."/>
            <person name="Gam Z.B.A."/>
            <person name="Mbengue M."/>
            <person name="Cayol J.L."/>
            <person name="Joseph-Bartoli M."/>
            <person name="Toure-Kane C."/>
            <person name="Labat M."/>
        </authorList>
    </citation>
    <scope>NUCLEOTIDE SEQUENCE [LARGE SCALE GENOMIC DNA]</scope>
    <source>
        <strain evidence="2 3">DSM 101509</strain>
    </source>
</reference>
<dbReference type="EMBL" id="WAIE01000002">
    <property type="protein sequence ID" value="KAB1442209.1"/>
    <property type="molecule type" value="Genomic_DNA"/>
</dbReference>
<accession>A0A6N6N2G9</accession>
<organism evidence="2 3">
    <name type="scientific">Pseudodesulfovibrio senegalensis</name>
    <dbReference type="NCBI Taxonomy" id="1721087"/>
    <lineage>
        <taxon>Bacteria</taxon>
        <taxon>Pseudomonadati</taxon>
        <taxon>Thermodesulfobacteriota</taxon>
        <taxon>Desulfovibrionia</taxon>
        <taxon>Desulfovibrionales</taxon>
        <taxon>Desulfovibrionaceae</taxon>
    </lineage>
</organism>
<sequence length="183" mass="20017">MKRIGYSGFRNERAAKLGLKCLAIAVLFLMGLGGLVYPVYSNVQELEGGIAAMKSKLAEQDVYLPYYAKLQALQKNVPSLSLPLVKKAPLERNQAFGVVEEVERIAHGAGMDTLDIGVDQGALRAGLETTVLTGVFSGHKESFYDFYVAVESLPYVRKVKKVELRAVPGGVEVFLELAILIQR</sequence>
<dbReference type="Proteomes" id="UP000438699">
    <property type="component" value="Unassembled WGS sequence"/>
</dbReference>
<evidence type="ECO:0000256" key="1">
    <source>
        <dbReference type="SAM" id="Phobius"/>
    </source>
</evidence>
<name>A0A6N6N2G9_9BACT</name>
<dbReference type="RefSeq" id="WP_151150430.1">
    <property type="nucleotide sequence ID" value="NZ_WAIE01000002.1"/>
</dbReference>
<feature type="transmembrane region" description="Helical" evidence="1">
    <location>
        <begin position="21"/>
        <end position="40"/>
    </location>
</feature>